<feature type="domain" description="Prolyl 4-hydroxylase alpha subunit" evidence="4">
    <location>
        <begin position="29"/>
        <end position="225"/>
    </location>
</feature>
<evidence type="ECO:0000259" key="4">
    <source>
        <dbReference type="SMART" id="SM00702"/>
    </source>
</evidence>
<comment type="cofactor">
    <cofactor evidence="1">
        <name>L-ascorbate</name>
        <dbReference type="ChEBI" id="CHEBI:38290"/>
    </cofactor>
</comment>
<dbReference type="Gene3D" id="2.60.120.620">
    <property type="entry name" value="q2cbj1_9rhob like domain"/>
    <property type="match status" value="1"/>
</dbReference>
<gene>
    <name evidence="5" type="ORF">METZ01_LOCUS142536</name>
</gene>
<evidence type="ECO:0000256" key="1">
    <source>
        <dbReference type="ARBA" id="ARBA00001961"/>
    </source>
</evidence>
<organism evidence="5">
    <name type="scientific">marine metagenome</name>
    <dbReference type="NCBI Taxonomy" id="408172"/>
    <lineage>
        <taxon>unclassified sequences</taxon>
        <taxon>metagenomes</taxon>
        <taxon>ecological metagenomes</taxon>
    </lineage>
</organism>
<dbReference type="SMART" id="SM00702">
    <property type="entry name" value="P4Hc"/>
    <property type="match status" value="1"/>
</dbReference>
<dbReference type="InterPro" id="IPR006620">
    <property type="entry name" value="Pro_4_hyd_alph"/>
</dbReference>
<reference evidence="5" key="1">
    <citation type="submission" date="2018-05" db="EMBL/GenBank/DDBJ databases">
        <authorList>
            <person name="Lanie J.A."/>
            <person name="Ng W.-L."/>
            <person name="Kazmierczak K.M."/>
            <person name="Andrzejewski T.M."/>
            <person name="Davidsen T.M."/>
            <person name="Wayne K.J."/>
            <person name="Tettelin H."/>
            <person name="Glass J.I."/>
            <person name="Rusch D."/>
            <person name="Podicherti R."/>
            <person name="Tsui H.-C.T."/>
            <person name="Winkler M.E."/>
        </authorList>
    </citation>
    <scope>NUCLEOTIDE SEQUENCE</scope>
</reference>
<keyword evidence="3" id="KW-0560">Oxidoreductase</keyword>
<dbReference type="Pfam" id="PF13640">
    <property type="entry name" value="2OG-FeII_Oxy_3"/>
    <property type="match status" value="1"/>
</dbReference>
<evidence type="ECO:0000313" key="5">
    <source>
        <dbReference type="EMBL" id="SVA89682.1"/>
    </source>
</evidence>
<evidence type="ECO:0000256" key="2">
    <source>
        <dbReference type="ARBA" id="ARBA00022964"/>
    </source>
</evidence>
<dbReference type="GO" id="GO:0016705">
    <property type="term" value="F:oxidoreductase activity, acting on paired donors, with incorporation or reduction of molecular oxygen"/>
    <property type="evidence" value="ECO:0007669"/>
    <property type="project" value="InterPro"/>
</dbReference>
<dbReference type="InterPro" id="IPR044862">
    <property type="entry name" value="Pro_4_hyd_alph_FE2OG_OXY"/>
</dbReference>
<sequence length="236" mass="27372">MEEQETELQIIEDSYDMATSASKDGFSESFILEYPEFFDEDYCQTIIDKFNILDKEGFSDISAAGYKADRPSVDAQFFRSKGKHVWLNHIARGLDFNHVVHTTNETAFFFEQLKRAVRIYKSKFRVGLTMPLTCNDMKVQRVNAGGGFHAWHSEWSKESNSRMLVYQLYLNTLPEGEGETEFFHLGVRCKPQAGKLVIWPAGWTHVHRGNPNYTTDKYIITGWFHINDLTLNYNIE</sequence>
<dbReference type="AlphaFoldDB" id="A0A381ZLF4"/>
<evidence type="ECO:0000256" key="3">
    <source>
        <dbReference type="ARBA" id="ARBA00023002"/>
    </source>
</evidence>
<protein>
    <recommendedName>
        <fullName evidence="4">Prolyl 4-hydroxylase alpha subunit domain-containing protein</fullName>
    </recommendedName>
</protein>
<dbReference type="GO" id="GO:0031418">
    <property type="term" value="F:L-ascorbic acid binding"/>
    <property type="evidence" value="ECO:0007669"/>
    <property type="project" value="InterPro"/>
</dbReference>
<accession>A0A381ZLF4</accession>
<name>A0A381ZLF4_9ZZZZ</name>
<keyword evidence="2" id="KW-0223">Dioxygenase</keyword>
<dbReference type="EMBL" id="UINC01021658">
    <property type="protein sequence ID" value="SVA89682.1"/>
    <property type="molecule type" value="Genomic_DNA"/>
</dbReference>
<dbReference type="GO" id="GO:0005506">
    <property type="term" value="F:iron ion binding"/>
    <property type="evidence" value="ECO:0007669"/>
    <property type="project" value="InterPro"/>
</dbReference>
<dbReference type="GO" id="GO:0051213">
    <property type="term" value="F:dioxygenase activity"/>
    <property type="evidence" value="ECO:0007669"/>
    <property type="project" value="UniProtKB-KW"/>
</dbReference>
<proteinExistence type="predicted"/>